<accession>A0ABW1ZA18</accession>
<gene>
    <name evidence="5" type="ORF">ACFQBQ_12130</name>
</gene>
<dbReference type="SUPFAM" id="SSF53474">
    <property type="entry name" value="alpha/beta-Hydrolases"/>
    <property type="match status" value="1"/>
</dbReference>
<feature type="signal peptide" evidence="3">
    <location>
        <begin position="1"/>
        <end position="25"/>
    </location>
</feature>
<evidence type="ECO:0000313" key="6">
    <source>
        <dbReference type="Proteomes" id="UP001596391"/>
    </source>
</evidence>
<organism evidence="5 6">
    <name type="scientific">Granulicella cerasi</name>
    <dbReference type="NCBI Taxonomy" id="741063"/>
    <lineage>
        <taxon>Bacteria</taxon>
        <taxon>Pseudomonadati</taxon>
        <taxon>Acidobacteriota</taxon>
        <taxon>Terriglobia</taxon>
        <taxon>Terriglobales</taxon>
        <taxon>Acidobacteriaceae</taxon>
        <taxon>Granulicella</taxon>
    </lineage>
</organism>
<keyword evidence="2 5" id="KW-0378">Hydrolase</keyword>
<keyword evidence="6" id="KW-1185">Reference proteome</keyword>
<dbReference type="PRINTS" id="PR00111">
    <property type="entry name" value="ABHYDROLASE"/>
</dbReference>
<dbReference type="InterPro" id="IPR002410">
    <property type="entry name" value="Peptidase_S33"/>
</dbReference>
<sequence>MKMNRREAVLGMLAAGAAVSGVAQTAPTPNSKPVHKEGGDLKVEINGATINYSMAGEHNEHPMIVLHGGRGFGTYPGVYHTYLPLAEKYRLIGFDMRGHGYSSLTPPYTFDQICDDIEQIRIKLGGGKKMVLLGGSFGGMIALSYAIKYPDSLSHLCLRGTTPSWRNEIGAYESFRKKAAEKAPMATEEMLRKIFTPTIIDDNEFRLIMYSLYPMYAPDDKPIDHNAILETARRGIYHAKVHNDLYADHSYDVIGKMGAIKVPTLVMCGEADWICTPDQSQMIAAEIKGSKLVIVPKSNHGVPDDIALKEVSTFLNETA</sequence>
<dbReference type="Pfam" id="PF00561">
    <property type="entry name" value="Abhydrolase_1"/>
    <property type="match status" value="1"/>
</dbReference>
<reference evidence="6" key="1">
    <citation type="journal article" date="2019" name="Int. J. Syst. Evol. Microbiol.">
        <title>The Global Catalogue of Microorganisms (GCM) 10K type strain sequencing project: providing services to taxonomists for standard genome sequencing and annotation.</title>
        <authorList>
            <consortium name="The Broad Institute Genomics Platform"/>
            <consortium name="The Broad Institute Genome Sequencing Center for Infectious Disease"/>
            <person name="Wu L."/>
            <person name="Ma J."/>
        </authorList>
    </citation>
    <scope>NUCLEOTIDE SEQUENCE [LARGE SCALE GENOMIC DNA]</scope>
    <source>
        <strain evidence="6">CGMCC 1.16026</strain>
    </source>
</reference>
<name>A0ABW1ZA18_9BACT</name>
<dbReference type="InterPro" id="IPR000073">
    <property type="entry name" value="AB_hydrolase_1"/>
</dbReference>
<proteinExistence type="inferred from homology"/>
<dbReference type="InterPro" id="IPR029058">
    <property type="entry name" value="AB_hydrolase_fold"/>
</dbReference>
<dbReference type="PANTHER" id="PTHR43798">
    <property type="entry name" value="MONOACYLGLYCEROL LIPASE"/>
    <property type="match status" value="1"/>
</dbReference>
<feature type="domain" description="AB hydrolase-1" evidence="4">
    <location>
        <begin position="62"/>
        <end position="301"/>
    </location>
</feature>
<evidence type="ECO:0000256" key="2">
    <source>
        <dbReference type="ARBA" id="ARBA00022801"/>
    </source>
</evidence>
<comment type="caution">
    <text evidence="5">The sequence shown here is derived from an EMBL/GenBank/DDBJ whole genome shotgun (WGS) entry which is preliminary data.</text>
</comment>
<dbReference type="Gene3D" id="3.40.50.1820">
    <property type="entry name" value="alpha/beta hydrolase"/>
    <property type="match status" value="1"/>
</dbReference>
<comment type="similarity">
    <text evidence="1">Belongs to the peptidase S33 family.</text>
</comment>
<evidence type="ECO:0000313" key="5">
    <source>
        <dbReference type="EMBL" id="MFC6646319.1"/>
    </source>
</evidence>
<keyword evidence="3" id="KW-0732">Signal</keyword>
<dbReference type="InterPro" id="IPR050266">
    <property type="entry name" value="AB_hydrolase_sf"/>
</dbReference>
<dbReference type="PRINTS" id="PR00793">
    <property type="entry name" value="PROAMNOPTASE"/>
</dbReference>
<dbReference type="PANTHER" id="PTHR43798:SF33">
    <property type="entry name" value="HYDROLASE, PUTATIVE (AFU_ORTHOLOGUE AFUA_2G14860)-RELATED"/>
    <property type="match status" value="1"/>
</dbReference>
<dbReference type="RefSeq" id="WP_263370001.1">
    <property type="nucleotide sequence ID" value="NZ_JAGSYD010000001.1"/>
</dbReference>
<feature type="chain" id="PRO_5045063619" evidence="3">
    <location>
        <begin position="26"/>
        <end position="319"/>
    </location>
</feature>
<dbReference type="EMBL" id="JBHSWI010000001">
    <property type="protein sequence ID" value="MFC6646319.1"/>
    <property type="molecule type" value="Genomic_DNA"/>
</dbReference>
<evidence type="ECO:0000256" key="3">
    <source>
        <dbReference type="SAM" id="SignalP"/>
    </source>
</evidence>
<evidence type="ECO:0000259" key="4">
    <source>
        <dbReference type="Pfam" id="PF00561"/>
    </source>
</evidence>
<dbReference type="GO" id="GO:0016787">
    <property type="term" value="F:hydrolase activity"/>
    <property type="evidence" value="ECO:0007669"/>
    <property type="project" value="UniProtKB-KW"/>
</dbReference>
<dbReference type="Proteomes" id="UP001596391">
    <property type="component" value="Unassembled WGS sequence"/>
</dbReference>
<evidence type="ECO:0000256" key="1">
    <source>
        <dbReference type="ARBA" id="ARBA00010088"/>
    </source>
</evidence>
<protein>
    <submittedName>
        <fullName evidence="5">Alpha/beta fold hydrolase</fullName>
    </submittedName>
</protein>